<dbReference type="InterPro" id="IPR016071">
    <property type="entry name" value="Staphylococal_nuclease_OB-fold"/>
</dbReference>
<organism evidence="2 3">
    <name type="scientific">Mesonia algae</name>
    <dbReference type="NCBI Taxonomy" id="213248"/>
    <lineage>
        <taxon>Bacteria</taxon>
        <taxon>Pseudomonadati</taxon>
        <taxon>Bacteroidota</taxon>
        <taxon>Flavobacteriia</taxon>
        <taxon>Flavobacteriales</taxon>
        <taxon>Flavobacteriaceae</taxon>
        <taxon>Mesonia</taxon>
    </lineage>
</organism>
<comment type="caution">
    <text evidence="2">The sequence shown here is derived from an EMBL/GenBank/DDBJ whole genome shotgun (WGS) entry which is preliminary data.</text>
</comment>
<evidence type="ECO:0000313" key="3">
    <source>
        <dbReference type="Proteomes" id="UP000249542"/>
    </source>
</evidence>
<gene>
    <name evidence="2" type="ORF">LX95_01523</name>
</gene>
<evidence type="ECO:0000259" key="1">
    <source>
        <dbReference type="Pfam" id="PF00565"/>
    </source>
</evidence>
<dbReference type="InterPro" id="IPR035437">
    <property type="entry name" value="SNase_OB-fold_sf"/>
</dbReference>
<sequence length="77" mass="9077">MVSKGKKDRWGRLIAVLYNEQGKSLNKAIVENGLGMHFKRFSSDMSYDKLEAKARRKKTGMWSDPNIIEPWTYRKKR</sequence>
<dbReference type="AlphaFoldDB" id="A0A2W7JY84"/>
<keyword evidence="3" id="KW-1185">Reference proteome</keyword>
<proteinExistence type="predicted"/>
<reference evidence="2 3" key="1">
    <citation type="submission" date="2018-06" db="EMBL/GenBank/DDBJ databases">
        <title>Genomic Encyclopedia of Archaeal and Bacterial Type Strains, Phase II (KMG-II): from individual species to whole genera.</title>
        <authorList>
            <person name="Goeker M."/>
        </authorList>
    </citation>
    <scope>NUCLEOTIDE SEQUENCE [LARGE SCALE GENOMIC DNA]</scope>
    <source>
        <strain evidence="2 3">DSM 15361</strain>
    </source>
</reference>
<dbReference type="Pfam" id="PF00565">
    <property type="entry name" value="SNase"/>
    <property type="match status" value="1"/>
</dbReference>
<feature type="domain" description="TNase-like" evidence="1">
    <location>
        <begin position="4"/>
        <end position="64"/>
    </location>
</feature>
<dbReference type="SUPFAM" id="SSF50199">
    <property type="entry name" value="Staphylococcal nuclease"/>
    <property type="match status" value="1"/>
</dbReference>
<protein>
    <submittedName>
        <fullName evidence="2">Nuclease-like protein</fullName>
    </submittedName>
</protein>
<dbReference type="EMBL" id="QKYV01000004">
    <property type="protein sequence ID" value="PZW40460.1"/>
    <property type="molecule type" value="Genomic_DNA"/>
</dbReference>
<name>A0A2W7JY84_9FLAO</name>
<dbReference type="Proteomes" id="UP000249542">
    <property type="component" value="Unassembled WGS sequence"/>
</dbReference>
<accession>A0A2W7JY84</accession>
<dbReference type="Gene3D" id="2.40.50.90">
    <property type="match status" value="1"/>
</dbReference>
<evidence type="ECO:0000313" key="2">
    <source>
        <dbReference type="EMBL" id="PZW40460.1"/>
    </source>
</evidence>